<dbReference type="AlphaFoldDB" id="A0A6J4RD59"/>
<feature type="non-terminal residue" evidence="2">
    <location>
        <position position="394"/>
    </location>
</feature>
<evidence type="ECO:0000256" key="1">
    <source>
        <dbReference type="SAM" id="MobiDB-lite"/>
    </source>
</evidence>
<sequence length="394" mass="43789">GHVLPGRAARADRGRRRGVGPDRCRRPGAGAHAARRPARAADRRPRRRAGPSTRPQGADPAHRRHRDRRRHPHPGSAPGRPRRPVPRHPPRHARRGDPRPGRRPARRQAERQAGRRRAHRADPRGRLRRDDRPRDAAADRRPRPRLAGDPARRAVDRGRLEPREPDRRDGLARGGHRGDRGGVLRDPRRVVRPHGDRGARRDRLRRHARLPAPQLPPGEDLHGRHRGARARLPDRDARARRAVQDGRRDHPRRADARPRGADPRHLVRGAQAPEVPPPAVRRRPQPLLPPLHAHRLLAAAHGGVPARVGRAAGRLRDLRPVLPAAPARQLGPRARAHPRRGGPRGRRRVGVDGLLARDPQEAPPRRAAPAPSAGSGGRGARGGRRARAHGRPQL</sequence>
<accession>A0A6J4RD59</accession>
<protein>
    <submittedName>
        <fullName evidence="2">Undecaprenyl-phosphate N-acetylglucosaminyl 1-phosphate transferase</fullName>
        <ecNumber evidence="2">2.7.8.-</ecNumber>
    </submittedName>
</protein>
<organism evidence="2">
    <name type="scientific">uncultured Solirubrobacteraceae bacterium</name>
    <dbReference type="NCBI Taxonomy" id="1162706"/>
    <lineage>
        <taxon>Bacteria</taxon>
        <taxon>Bacillati</taxon>
        <taxon>Actinomycetota</taxon>
        <taxon>Thermoleophilia</taxon>
        <taxon>Solirubrobacterales</taxon>
        <taxon>Solirubrobacteraceae</taxon>
        <taxon>environmental samples</taxon>
    </lineage>
</organism>
<feature type="compositionally biased region" description="Low complexity" evidence="1">
    <location>
        <begin position="50"/>
        <end position="59"/>
    </location>
</feature>
<feature type="compositionally biased region" description="Basic residues" evidence="1">
    <location>
        <begin position="334"/>
        <end position="348"/>
    </location>
</feature>
<feature type="compositionally biased region" description="Basic and acidic residues" evidence="1">
    <location>
        <begin position="231"/>
        <end position="265"/>
    </location>
</feature>
<feature type="compositionally biased region" description="Basic and acidic residues" evidence="1">
    <location>
        <begin position="120"/>
        <end position="141"/>
    </location>
</feature>
<feature type="compositionally biased region" description="Basic and acidic residues" evidence="1">
    <location>
        <begin position="150"/>
        <end position="201"/>
    </location>
</feature>
<reference evidence="2" key="1">
    <citation type="submission" date="2020-02" db="EMBL/GenBank/DDBJ databases">
        <authorList>
            <person name="Meier V. D."/>
        </authorList>
    </citation>
    <scope>NUCLEOTIDE SEQUENCE</scope>
    <source>
        <strain evidence="2">AVDCRST_MAG30</strain>
    </source>
</reference>
<proteinExistence type="predicted"/>
<feature type="region of interest" description="Disordered" evidence="1">
    <location>
        <begin position="1"/>
        <end position="286"/>
    </location>
</feature>
<feature type="region of interest" description="Disordered" evidence="1">
    <location>
        <begin position="319"/>
        <end position="394"/>
    </location>
</feature>
<feature type="non-terminal residue" evidence="2">
    <location>
        <position position="1"/>
    </location>
</feature>
<dbReference type="GO" id="GO:0016740">
    <property type="term" value="F:transferase activity"/>
    <property type="evidence" value="ECO:0007669"/>
    <property type="project" value="UniProtKB-KW"/>
</dbReference>
<keyword evidence="2" id="KW-0808">Transferase</keyword>
<dbReference type="EC" id="2.7.8.-" evidence="2"/>
<name>A0A6J4RD59_9ACTN</name>
<feature type="compositionally biased region" description="Basic residues" evidence="1">
    <location>
        <begin position="62"/>
        <end position="73"/>
    </location>
</feature>
<evidence type="ECO:0000313" key="2">
    <source>
        <dbReference type="EMBL" id="CAA9470688.1"/>
    </source>
</evidence>
<feature type="compositionally biased region" description="Basic residues" evidence="1">
    <location>
        <begin position="33"/>
        <end position="49"/>
    </location>
</feature>
<gene>
    <name evidence="2" type="ORF">AVDCRST_MAG30-85</name>
</gene>
<feature type="compositionally biased region" description="Basic residues" evidence="1">
    <location>
        <begin position="80"/>
        <end position="94"/>
    </location>
</feature>
<feature type="compositionally biased region" description="Basic residues" evidence="1">
    <location>
        <begin position="381"/>
        <end position="394"/>
    </location>
</feature>
<dbReference type="EMBL" id="CADCVS010000014">
    <property type="protein sequence ID" value="CAA9470688.1"/>
    <property type="molecule type" value="Genomic_DNA"/>
</dbReference>